<evidence type="ECO:0000313" key="2">
    <source>
        <dbReference type="EMBL" id="RZC78116.1"/>
    </source>
</evidence>
<protein>
    <submittedName>
        <fullName evidence="2">Uncharacterized protein</fullName>
    </submittedName>
</protein>
<evidence type="ECO:0000256" key="1">
    <source>
        <dbReference type="SAM" id="MobiDB-lite"/>
    </source>
</evidence>
<feature type="region of interest" description="Disordered" evidence="1">
    <location>
        <begin position="41"/>
        <end position="72"/>
    </location>
</feature>
<feature type="compositionally biased region" description="Polar residues" evidence="1">
    <location>
        <begin position="61"/>
        <end position="72"/>
    </location>
</feature>
<accession>A0A4Y7KYZ4</accession>
<dbReference type="AlphaFoldDB" id="A0A4Y7KYZ4"/>
<reference evidence="2 3" key="1">
    <citation type="journal article" date="2018" name="Science">
        <title>The opium poppy genome and morphinan production.</title>
        <authorList>
            <person name="Guo L."/>
            <person name="Winzer T."/>
            <person name="Yang X."/>
            <person name="Li Y."/>
            <person name="Ning Z."/>
            <person name="He Z."/>
            <person name="Teodor R."/>
            <person name="Lu Y."/>
            <person name="Bowser T.A."/>
            <person name="Graham I.A."/>
            <person name="Ye K."/>
        </authorList>
    </citation>
    <scope>NUCLEOTIDE SEQUENCE [LARGE SCALE GENOMIC DNA]</scope>
    <source>
        <strain evidence="3">cv. HN1</strain>
        <tissue evidence="2">Leaves</tissue>
    </source>
</reference>
<name>A0A4Y7KYZ4_PAPSO</name>
<evidence type="ECO:0000313" key="3">
    <source>
        <dbReference type="Proteomes" id="UP000316621"/>
    </source>
</evidence>
<dbReference type="Gramene" id="RZC78116">
    <property type="protein sequence ID" value="RZC78116"/>
    <property type="gene ID" value="C5167_002367"/>
</dbReference>
<dbReference type="EMBL" id="CM010723">
    <property type="protein sequence ID" value="RZC78116.1"/>
    <property type="molecule type" value="Genomic_DNA"/>
</dbReference>
<organism evidence="2 3">
    <name type="scientific">Papaver somniferum</name>
    <name type="common">Opium poppy</name>
    <dbReference type="NCBI Taxonomy" id="3469"/>
    <lineage>
        <taxon>Eukaryota</taxon>
        <taxon>Viridiplantae</taxon>
        <taxon>Streptophyta</taxon>
        <taxon>Embryophyta</taxon>
        <taxon>Tracheophyta</taxon>
        <taxon>Spermatophyta</taxon>
        <taxon>Magnoliopsida</taxon>
        <taxon>Ranunculales</taxon>
        <taxon>Papaveraceae</taxon>
        <taxon>Papaveroideae</taxon>
        <taxon>Papaver</taxon>
    </lineage>
</organism>
<keyword evidence="3" id="KW-1185">Reference proteome</keyword>
<sequence>MGISIQERLVGDRIYWCYQKIHGEDRPSLGSEAQENVNLKLLGTGSGDSHTGADTELPLQPQGSESGRETNLSDIPEHYLRSAASENLKLLRVETSELHEKEAGMDMLRKL</sequence>
<dbReference type="Proteomes" id="UP000316621">
    <property type="component" value="Chromosome 9"/>
</dbReference>
<proteinExistence type="predicted"/>
<gene>
    <name evidence="2" type="ORF">C5167_002367</name>
</gene>